<dbReference type="SUPFAM" id="SSF46626">
    <property type="entry name" value="Cytochrome c"/>
    <property type="match status" value="1"/>
</dbReference>
<accession>A0A2S8GA62</accession>
<evidence type="ECO:0000256" key="5">
    <source>
        <dbReference type="SAM" id="SignalP"/>
    </source>
</evidence>
<evidence type="ECO:0000313" key="7">
    <source>
        <dbReference type="EMBL" id="PQO41323.1"/>
    </source>
</evidence>
<comment type="caution">
    <text evidence="7">The sequence shown here is derived from an EMBL/GenBank/DDBJ whole genome shotgun (WGS) entry which is preliminary data.</text>
</comment>
<reference evidence="7 8" key="1">
    <citation type="submission" date="2018-02" db="EMBL/GenBank/DDBJ databases">
        <title>Comparative genomes isolates from brazilian mangrove.</title>
        <authorList>
            <person name="Araujo J.E."/>
            <person name="Taketani R.G."/>
            <person name="Silva M.C.P."/>
            <person name="Loureco M.V."/>
            <person name="Andreote F.D."/>
        </authorList>
    </citation>
    <scope>NUCLEOTIDE SEQUENCE [LARGE SCALE GENOMIC DNA]</scope>
    <source>
        <strain evidence="7 8">Nap-Phe MGV</strain>
    </source>
</reference>
<proteinExistence type="predicted"/>
<dbReference type="Pfam" id="PF07587">
    <property type="entry name" value="PSD1"/>
    <property type="match status" value="1"/>
</dbReference>
<name>A0A2S8GA62_9BACT</name>
<dbReference type="InterPro" id="IPR000421">
    <property type="entry name" value="FA58C"/>
</dbReference>
<evidence type="ECO:0000256" key="2">
    <source>
        <dbReference type="ARBA" id="ARBA00022723"/>
    </source>
</evidence>
<dbReference type="SUPFAM" id="SSF49785">
    <property type="entry name" value="Galactose-binding domain-like"/>
    <property type="match status" value="1"/>
</dbReference>
<keyword evidence="5" id="KW-0732">Signal</keyword>
<keyword evidence="3 4" id="KW-0408">Iron</keyword>
<evidence type="ECO:0000256" key="3">
    <source>
        <dbReference type="ARBA" id="ARBA00023004"/>
    </source>
</evidence>
<keyword evidence="1 4" id="KW-0349">Heme</keyword>
<dbReference type="InterPro" id="IPR022655">
    <property type="entry name" value="DUF1553"/>
</dbReference>
<keyword evidence="2 4" id="KW-0479">Metal-binding</keyword>
<feature type="signal peptide" evidence="5">
    <location>
        <begin position="1"/>
        <end position="23"/>
    </location>
</feature>
<protein>
    <recommendedName>
        <fullName evidence="6">Cytochrome c domain-containing protein</fullName>
    </recommendedName>
</protein>
<dbReference type="Gene3D" id="2.60.120.260">
    <property type="entry name" value="Galactose-binding domain-like"/>
    <property type="match status" value="1"/>
</dbReference>
<dbReference type="OrthoDB" id="127107at2"/>
<dbReference type="Pfam" id="PF07583">
    <property type="entry name" value="PSCyt2"/>
    <property type="match status" value="1"/>
</dbReference>
<dbReference type="AlphaFoldDB" id="A0A2S8GA62"/>
<dbReference type="GO" id="GO:0046872">
    <property type="term" value="F:metal ion binding"/>
    <property type="evidence" value="ECO:0007669"/>
    <property type="project" value="UniProtKB-KW"/>
</dbReference>
<dbReference type="PANTHER" id="PTHR35889:SF3">
    <property type="entry name" value="F-BOX DOMAIN-CONTAINING PROTEIN"/>
    <property type="match status" value="1"/>
</dbReference>
<dbReference type="RefSeq" id="WP_105339147.1">
    <property type="nucleotide sequence ID" value="NZ_PUHZ01000026.1"/>
</dbReference>
<dbReference type="InterPro" id="IPR011429">
    <property type="entry name" value="Cyt_c_Planctomycete-type"/>
</dbReference>
<organism evidence="7 8">
    <name type="scientific">Blastopirellula marina</name>
    <dbReference type="NCBI Taxonomy" id="124"/>
    <lineage>
        <taxon>Bacteria</taxon>
        <taxon>Pseudomonadati</taxon>
        <taxon>Planctomycetota</taxon>
        <taxon>Planctomycetia</taxon>
        <taxon>Pirellulales</taxon>
        <taxon>Pirellulaceae</taxon>
        <taxon>Blastopirellula</taxon>
    </lineage>
</organism>
<dbReference type="PANTHER" id="PTHR35889">
    <property type="entry name" value="CYCLOINULO-OLIGOSACCHARIDE FRUCTANOTRANSFERASE-RELATED"/>
    <property type="match status" value="1"/>
</dbReference>
<evidence type="ECO:0000256" key="1">
    <source>
        <dbReference type="ARBA" id="ARBA00022617"/>
    </source>
</evidence>
<evidence type="ECO:0000313" key="8">
    <source>
        <dbReference type="Proteomes" id="UP000237819"/>
    </source>
</evidence>
<dbReference type="EMBL" id="PUHZ01000026">
    <property type="protein sequence ID" value="PQO41323.1"/>
    <property type="molecule type" value="Genomic_DNA"/>
</dbReference>
<dbReference type="InterPro" id="IPR009056">
    <property type="entry name" value="Cyt_c-like_dom"/>
</dbReference>
<gene>
    <name evidence="7" type="ORF">C5Y93_29850</name>
</gene>
<evidence type="ECO:0000256" key="4">
    <source>
        <dbReference type="PROSITE-ProRule" id="PRU00433"/>
    </source>
</evidence>
<dbReference type="InterPro" id="IPR011444">
    <property type="entry name" value="DUF1549"/>
</dbReference>
<dbReference type="GO" id="GO:0009055">
    <property type="term" value="F:electron transfer activity"/>
    <property type="evidence" value="ECO:0007669"/>
    <property type="project" value="InterPro"/>
</dbReference>
<dbReference type="GO" id="GO:0020037">
    <property type="term" value="F:heme binding"/>
    <property type="evidence" value="ECO:0007669"/>
    <property type="project" value="InterPro"/>
</dbReference>
<feature type="chain" id="PRO_5015741558" description="Cytochrome c domain-containing protein" evidence="5">
    <location>
        <begin position="24"/>
        <end position="958"/>
    </location>
</feature>
<dbReference type="PROSITE" id="PS51007">
    <property type="entry name" value="CYTC"/>
    <property type="match status" value="1"/>
</dbReference>
<dbReference type="Proteomes" id="UP000237819">
    <property type="component" value="Unassembled WGS sequence"/>
</dbReference>
<dbReference type="InterPro" id="IPR036909">
    <property type="entry name" value="Cyt_c-like_dom_sf"/>
</dbReference>
<dbReference type="Pfam" id="PF00754">
    <property type="entry name" value="F5_F8_type_C"/>
    <property type="match status" value="1"/>
</dbReference>
<dbReference type="Pfam" id="PF07635">
    <property type="entry name" value="PSCyt1"/>
    <property type="match status" value="1"/>
</dbReference>
<evidence type="ECO:0000259" key="6">
    <source>
        <dbReference type="PROSITE" id="PS51007"/>
    </source>
</evidence>
<dbReference type="InterPro" id="IPR008979">
    <property type="entry name" value="Galactose-bd-like_sf"/>
</dbReference>
<sequence length="958" mass="106423">MNLRPVLFTTLVFLSLPASVLPAAENTKPVNFEQEIAPLLSQRCVSCHSPNIKKGELSLATPDDLLNNGFVVPGDPAGSYLLEVVVPADDQPAAMPKSGEPLTKAEVDLLQRWVAEGAVWPKDVVLREASKADRSWWSLQPIAEVAPPEVADAPAEWRENPIDRFVWSQLAEAGLKPNGPADRRTLIRRATYDLTGLPPTPEEVAAFVADDSPDAYPQLIERLLASPRYGERWGRHWLDVIRFGESRGFERNQIITNLWPFRDYVIRSINEDKPFDQFIREHLAGDAIAPNTPDVEIGAAFLVAGPYDDVGNQDPAQAAQIRANTIDEIIRASSEAFLGLTVGCARCHDHKFDAITQRDYYALYATFAGVKHGERAVATKGQRTQRDKQLKDLQEQQKQLTSQQTDITNFALARGEAKQEHYDKIWSRPAISRQSTEERFAPVTAKLVRLEVEGQERNPNSNNGYGVDEFEVWTADENSQNVALASAGATAAGESRQAGDFDGAYSAALTIDGKFGARWLAAGPQLTITLAEPQLIDRIVFSSDRPGAVRDNNVANFVSEYKILVSTDGETWTEVANSHDRQPVSDAHRRKRILAAELTEDDQAASKEITQQLDKVNRAISRIPPLPVWWVGNRDAAQGPFHLFIGGSPQRPGETVTPCSLSGLSESAPVYELPADSAESQRRLKLADWIVDPANPLPQRVLANRIWQHHFGAGIVATPNDFGYMGGAPSHPELLEYLAAELVDNDWHLKPLHRQIMLSQAYRQSSEHRADAAKLDGDARLLWRYPPRRLSAEEVRDSVLQIAGKLNLEMGGPGFRLYQYLQDNVATYVPLDEHDASTYRRAVYHHNARAARTDLMTEFDSPDCAFSTPRRDETTTPLQALTMLNHDFTLDMAQFLAERLQQEAGDDPQEQVKRAYALCYGRSPSEAETKSCVALATEHGLPALCRALLNTSELIYLH</sequence>
<feature type="domain" description="Cytochrome c" evidence="6">
    <location>
        <begin position="23"/>
        <end position="118"/>
    </location>
</feature>